<evidence type="ECO:0000256" key="2">
    <source>
        <dbReference type="ARBA" id="ARBA00023125"/>
    </source>
</evidence>
<protein>
    <submittedName>
        <fullName evidence="5">Lrp/AsnC family transcriptional regulator</fullName>
    </submittedName>
</protein>
<dbReference type="AlphaFoldDB" id="A0ABD6AZZ9"/>
<dbReference type="EMBL" id="JBHUDC010000007">
    <property type="protein sequence ID" value="MFD1514409.1"/>
    <property type="molecule type" value="Genomic_DNA"/>
</dbReference>
<dbReference type="Pfam" id="PF24273">
    <property type="entry name" value="TRASH_HVO_1752_C"/>
    <property type="match status" value="1"/>
</dbReference>
<keyword evidence="2" id="KW-0238">DNA-binding</keyword>
<evidence type="ECO:0000256" key="1">
    <source>
        <dbReference type="ARBA" id="ARBA00023015"/>
    </source>
</evidence>
<evidence type="ECO:0000313" key="6">
    <source>
        <dbReference type="Proteomes" id="UP001597187"/>
    </source>
</evidence>
<dbReference type="InterPro" id="IPR056526">
    <property type="entry name" value="TRASH_HVO_1752"/>
</dbReference>
<comment type="caution">
    <text evidence="5">The sequence shown here is derived from an EMBL/GenBank/DDBJ whole genome shotgun (WGS) entry which is preliminary data.</text>
</comment>
<dbReference type="PANTHER" id="PTHR30154:SF34">
    <property type="entry name" value="TRANSCRIPTIONAL REGULATOR AZLB"/>
    <property type="match status" value="1"/>
</dbReference>
<dbReference type="InterPro" id="IPR036390">
    <property type="entry name" value="WH_DNA-bd_sf"/>
</dbReference>
<dbReference type="InterPro" id="IPR036388">
    <property type="entry name" value="WH-like_DNA-bd_sf"/>
</dbReference>
<keyword evidence="1" id="KW-0805">Transcription regulation</keyword>
<proteinExistence type="predicted"/>
<gene>
    <name evidence="5" type="ORF">ACFSBT_14095</name>
</gene>
<dbReference type="Proteomes" id="UP001597187">
    <property type="component" value="Unassembled WGS sequence"/>
</dbReference>
<dbReference type="PROSITE" id="PS50956">
    <property type="entry name" value="HTH_ASNC_2"/>
    <property type="match status" value="1"/>
</dbReference>
<dbReference type="PRINTS" id="PR00033">
    <property type="entry name" value="HTHASNC"/>
</dbReference>
<feature type="domain" description="HTH asnC-type" evidence="4">
    <location>
        <begin position="4"/>
        <end position="66"/>
    </location>
</feature>
<evidence type="ECO:0000313" key="5">
    <source>
        <dbReference type="EMBL" id="MFD1514409.1"/>
    </source>
</evidence>
<dbReference type="InterPro" id="IPR000485">
    <property type="entry name" value="AsnC-type_HTH_dom"/>
</dbReference>
<dbReference type="Gene3D" id="1.10.10.10">
    <property type="entry name" value="Winged helix-like DNA-binding domain superfamily/Winged helix DNA-binding domain"/>
    <property type="match status" value="1"/>
</dbReference>
<dbReference type="SMART" id="SM00344">
    <property type="entry name" value="HTH_ASNC"/>
    <property type="match status" value="1"/>
</dbReference>
<dbReference type="InterPro" id="IPR019888">
    <property type="entry name" value="Tscrpt_reg_AsnC-like"/>
</dbReference>
<evidence type="ECO:0000256" key="3">
    <source>
        <dbReference type="ARBA" id="ARBA00023163"/>
    </source>
</evidence>
<dbReference type="PANTHER" id="PTHR30154">
    <property type="entry name" value="LEUCINE-RESPONSIVE REGULATORY PROTEIN"/>
    <property type="match status" value="1"/>
</dbReference>
<dbReference type="RefSeq" id="WP_250874366.1">
    <property type="nucleotide sequence ID" value="NZ_JALXFV010000007.1"/>
</dbReference>
<evidence type="ECO:0000259" key="4">
    <source>
        <dbReference type="PROSITE" id="PS50956"/>
    </source>
</evidence>
<keyword evidence="3" id="KW-0804">Transcription</keyword>
<dbReference type="GO" id="GO:0003677">
    <property type="term" value="F:DNA binding"/>
    <property type="evidence" value="ECO:0007669"/>
    <property type="project" value="UniProtKB-KW"/>
</dbReference>
<reference evidence="5 6" key="1">
    <citation type="journal article" date="2019" name="Int. J. Syst. Evol. Microbiol.">
        <title>The Global Catalogue of Microorganisms (GCM) 10K type strain sequencing project: providing services to taxonomists for standard genome sequencing and annotation.</title>
        <authorList>
            <consortium name="The Broad Institute Genomics Platform"/>
            <consortium name="The Broad Institute Genome Sequencing Center for Infectious Disease"/>
            <person name="Wu L."/>
            <person name="Ma J."/>
        </authorList>
    </citation>
    <scope>NUCLEOTIDE SEQUENCE [LARGE SCALE GENOMIC DNA]</scope>
    <source>
        <strain evidence="5 6">CGMCC 1.12563</strain>
    </source>
</reference>
<dbReference type="SUPFAM" id="SSF46785">
    <property type="entry name" value="Winged helix' DNA-binding domain"/>
    <property type="match status" value="1"/>
</dbReference>
<accession>A0ABD6AZZ9</accession>
<dbReference type="Pfam" id="PF13412">
    <property type="entry name" value="HTH_24"/>
    <property type="match status" value="1"/>
</dbReference>
<organism evidence="5 6">
    <name type="scientific">Halomarina rubra</name>
    <dbReference type="NCBI Taxonomy" id="2071873"/>
    <lineage>
        <taxon>Archaea</taxon>
        <taxon>Methanobacteriati</taxon>
        <taxon>Methanobacteriota</taxon>
        <taxon>Stenosarchaea group</taxon>
        <taxon>Halobacteria</taxon>
        <taxon>Halobacteriales</taxon>
        <taxon>Natronomonadaceae</taxon>
        <taxon>Halomarina</taxon>
    </lineage>
</organism>
<name>A0ABD6AZZ9_9EURY</name>
<sequence length="201" mass="21877">MAQFDDIDRRILAFLMEDARRSFREIADEVDRSAPTVSNRVERLEELGVIRRFTVDIDRSALSGTNRSLLTVSTAPRTASALGSELADHDAVEHVFRGVGGKVVATVLMSSSDLEHLLSDLSEEFDTADWSVEPLAESKWHPQLGGEDAFGLVCTICGNTISEGGETVEVDSGDRHAVCCSSCATAISEQYERLAAEEETP</sequence>
<keyword evidence="6" id="KW-1185">Reference proteome</keyword>
<dbReference type="InterPro" id="IPR011991">
    <property type="entry name" value="ArsR-like_HTH"/>
</dbReference>
<dbReference type="CDD" id="cd00090">
    <property type="entry name" value="HTH_ARSR"/>
    <property type="match status" value="1"/>
</dbReference>